<evidence type="ECO:0000256" key="1">
    <source>
        <dbReference type="ARBA" id="ARBA00004141"/>
    </source>
</evidence>
<feature type="transmembrane region" description="Helical" evidence="8">
    <location>
        <begin position="135"/>
        <end position="152"/>
    </location>
</feature>
<keyword evidence="6 8" id="KW-1133">Transmembrane helix</keyword>
<dbReference type="InterPro" id="IPR009450">
    <property type="entry name" value="Plno_GlcNAc_GPI2"/>
</dbReference>
<dbReference type="GO" id="GO:0000506">
    <property type="term" value="C:glycosylphosphatidylinositol-N-acetylglucosaminyltransferase (GPI-GnT) complex"/>
    <property type="evidence" value="ECO:0007669"/>
    <property type="project" value="TreeGrafter"/>
</dbReference>
<comment type="pathway">
    <text evidence="2">Glycolipid biosynthesis; glycosylphosphatidylinositol-anchor biosynthesis.</text>
</comment>
<sequence length="320" mass="37124">MWKILSWSMLLLLHPRNHTTKLPSWKKLLYLKQPYPDNYTDKSFLSQLKRNSTVVKYSYIKLLGDFSLIVFHLSSQLIMVLTFAGIYLHKWNAFVPAMTSSALTIIAFFIQLFIGHNTKQESRPHARAKQENANVKSYGLIIFMLSILSPALKSLTRSTSSDSIWALSVILFLANTLLHDYGMNTSVASRTSSTVIEYKPVVSTNITLSHSIVLASRFNSTSQVFSFILFSIQSNILLPLFDFYIRRHNYTNFHRFVFFVNFQTVNVLIYVLLGFKILFFWWVCAFCILFLMPAYFLFIQKYKNELKGPWDPAKLMVNPE</sequence>
<dbReference type="RefSeq" id="XP_020065123.1">
    <property type="nucleotide sequence ID" value="XM_020211586.1"/>
</dbReference>
<evidence type="ECO:0000256" key="9">
    <source>
        <dbReference type="SAM" id="SignalP"/>
    </source>
</evidence>
<dbReference type="GO" id="GO:0006506">
    <property type="term" value="P:GPI anchor biosynthetic process"/>
    <property type="evidence" value="ECO:0007669"/>
    <property type="project" value="UniProtKB-UniPathway"/>
</dbReference>
<dbReference type="EMBL" id="KV453911">
    <property type="protein sequence ID" value="ODV80001.1"/>
    <property type="molecule type" value="Genomic_DNA"/>
</dbReference>
<proteinExistence type="inferred from homology"/>
<comment type="similarity">
    <text evidence="3">Belongs to the PIGC family.</text>
</comment>
<organism evidence="10 11">
    <name type="scientific">Suhomyces tanzawaensis NRRL Y-17324</name>
    <dbReference type="NCBI Taxonomy" id="984487"/>
    <lineage>
        <taxon>Eukaryota</taxon>
        <taxon>Fungi</taxon>
        <taxon>Dikarya</taxon>
        <taxon>Ascomycota</taxon>
        <taxon>Saccharomycotina</taxon>
        <taxon>Pichiomycetes</taxon>
        <taxon>Debaryomycetaceae</taxon>
        <taxon>Suhomyces</taxon>
    </lineage>
</organism>
<evidence type="ECO:0000256" key="5">
    <source>
        <dbReference type="ARBA" id="ARBA00022692"/>
    </source>
</evidence>
<feature type="transmembrane region" description="Helical" evidence="8">
    <location>
        <begin position="66"/>
        <end position="88"/>
    </location>
</feature>
<dbReference type="PANTHER" id="PTHR12982:SF0">
    <property type="entry name" value="PHOSPHATIDYLINOSITOL N-ACETYLGLUCOSAMINYLTRANSFERASE SUBUNIT C"/>
    <property type="match status" value="1"/>
</dbReference>
<feature type="signal peptide" evidence="9">
    <location>
        <begin position="1"/>
        <end position="19"/>
    </location>
</feature>
<keyword evidence="10" id="KW-0328">Glycosyltransferase</keyword>
<evidence type="ECO:0000256" key="2">
    <source>
        <dbReference type="ARBA" id="ARBA00004687"/>
    </source>
</evidence>
<feature type="transmembrane region" description="Helical" evidence="8">
    <location>
        <begin position="279"/>
        <end position="298"/>
    </location>
</feature>
<name>A0A1E4SKH0_9ASCO</name>
<dbReference type="GO" id="GO:0016757">
    <property type="term" value="F:glycosyltransferase activity"/>
    <property type="evidence" value="ECO:0007669"/>
    <property type="project" value="UniProtKB-KW"/>
</dbReference>
<keyword evidence="7 8" id="KW-0472">Membrane</keyword>
<dbReference type="AlphaFoldDB" id="A0A1E4SKH0"/>
<keyword evidence="10" id="KW-0808">Transferase</keyword>
<dbReference type="STRING" id="984487.A0A1E4SKH0"/>
<evidence type="ECO:0000313" key="11">
    <source>
        <dbReference type="Proteomes" id="UP000094285"/>
    </source>
</evidence>
<keyword evidence="5 8" id="KW-0812">Transmembrane</keyword>
<reference evidence="11" key="1">
    <citation type="submission" date="2016-05" db="EMBL/GenBank/DDBJ databases">
        <title>Comparative genomics of biotechnologically important yeasts.</title>
        <authorList>
            <consortium name="DOE Joint Genome Institute"/>
            <person name="Riley R."/>
            <person name="Haridas S."/>
            <person name="Wolfe K.H."/>
            <person name="Lopes M.R."/>
            <person name="Hittinger C.T."/>
            <person name="Goker M."/>
            <person name="Salamov A."/>
            <person name="Wisecaver J."/>
            <person name="Long T.M."/>
            <person name="Aerts A.L."/>
            <person name="Barry K."/>
            <person name="Choi C."/>
            <person name="Clum A."/>
            <person name="Coughlan A.Y."/>
            <person name="Deshpande S."/>
            <person name="Douglass A.P."/>
            <person name="Hanson S.J."/>
            <person name="Klenk H.-P."/>
            <person name="Labutti K."/>
            <person name="Lapidus A."/>
            <person name="Lindquist E."/>
            <person name="Lipzen A."/>
            <person name="Meier-Kolthoff J.P."/>
            <person name="Ohm R.A."/>
            <person name="Otillar R.P."/>
            <person name="Pangilinan J."/>
            <person name="Peng Y."/>
            <person name="Rokas A."/>
            <person name="Rosa C.A."/>
            <person name="Scheuner C."/>
            <person name="Sibirny A.A."/>
            <person name="Slot J.C."/>
            <person name="Stielow J.B."/>
            <person name="Sun H."/>
            <person name="Kurtzman C.P."/>
            <person name="Blackwell M."/>
            <person name="Grigoriev I.V."/>
            <person name="Jeffries T.W."/>
        </authorList>
    </citation>
    <scope>NUCLEOTIDE SEQUENCE [LARGE SCALE GENOMIC DNA]</scope>
    <source>
        <strain evidence="11">NRRL Y-17324</strain>
    </source>
</reference>
<evidence type="ECO:0000256" key="3">
    <source>
        <dbReference type="ARBA" id="ARBA00008321"/>
    </source>
</evidence>
<evidence type="ECO:0000256" key="4">
    <source>
        <dbReference type="ARBA" id="ARBA00022502"/>
    </source>
</evidence>
<dbReference type="PIRSF" id="PIRSF016104">
    <property type="entry name" value="GPI2"/>
    <property type="match status" value="1"/>
</dbReference>
<comment type="subcellular location">
    <subcellularLocation>
        <location evidence="1">Membrane</location>
        <topology evidence="1">Multi-pass membrane protein</topology>
    </subcellularLocation>
</comment>
<keyword evidence="4" id="KW-0337">GPI-anchor biosynthesis</keyword>
<dbReference type="OrthoDB" id="196709at2759"/>
<gene>
    <name evidence="10" type="ORF">CANTADRAFT_89595</name>
</gene>
<keyword evidence="11" id="KW-1185">Reference proteome</keyword>
<feature type="transmembrane region" description="Helical" evidence="8">
    <location>
        <begin position="164"/>
        <end position="181"/>
    </location>
</feature>
<feature type="transmembrane region" description="Helical" evidence="8">
    <location>
        <begin position="94"/>
        <end position="114"/>
    </location>
</feature>
<dbReference type="UniPathway" id="UPA00196"/>
<evidence type="ECO:0000256" key="6">
    <source>
        <dbReference type="ARBA" id="ARBA00022989"/>
    </source>
</evidence>
<evidence type="ECO:0000313" key="10">
    <source>
        <dbReference type="EMBL" id="ODV80001.1"/>
    </source>
</evidence>
<feature type="transmembrane region" description="Helical" evidence="8">
    <location>
        <begin position="256"/>
        <end position="273"/>
    </location>
</feature>
<keyword evidence="9" id="KW-0732">Signal</keyword>
<feature type="chain" id="PRO_5009162844" evidence="9">
    <location>
        <begin position="20"/>
        <end position="320"/>
    </location>
</feature>
<evidence type="ECO:0000256" key="7">
    <source>
        <dbReference type="ARBA" id="ARBA00023136"/>
    </source>
</evidence>
<dbReference type="GeneID" id="30985722"/>
<accession>A0A1E4SKH0</accession>
<protein>
    <submittedName>
        <fullName evidence="10">Phosphatidylinositol N-acetylglucosaminyltransferase</fullName>
    </submittedName>
</protein>
<dbReference type="Pfam" id="PF06432">
    <property type="entry name" value="GPI2"/>
    <property type="match status" value="1"/>
</dbReference>
<evidence type="ECO:0000256" key="8">
    <source>
        <dbReference type="SAM" id="Phobius"/>
    </source>
</evidence>
<dbReference type="PANTHER" id="PTHR12982">
    <property type="entry name" value="PHOSPHATIDYLINOSITOL GLYCAN, CLASS C"/>
    <property type="match status" value="1"/>
</dbReference>
<dbReference type="Proteomes" id="UP000094285">
    <property type="component" value="Unassembled WGS sequence"/>
</dbReference>